<organism evidence="1">
    <name type="scientific">uncultured Elusimicrobia bacterium</name>
    <dbReference type="NCBI Taxonomy" id="699876"/>
    <lineage>
        <taxon>Bacteria</taxon>
        <taxon>Pseudomonadati</taxon>
        <taxon>Elusimicrobiota</taxon>
        <taxon>Elusimicrobia</taxon>
        <taxon>environmental samples</taxon>
    </lineage>
</organism>
<protein>
    <submittedName>
        <fullName evidence="1">TIGR02757 family protein</fullName>
    </submittedName>
</protein>
<dbReference type="AlphaFoldDB" id="A0A650EPQ5"/>
<dbReference type="GO" id="GO:0003824">
    <property type="term" value="F:catalytic activity"/>
    <property type="evidence" value="ECO:0007669"/>
    <property type="project" value="InterPro"/>
</dbReference>
<accession>A0A650EPQ5</accession>
<dbReference type="SUPFAM" id="SSF48150">
    <property type="entry name" value="DNA-glycosylase"/>
    <property type="match status" value="1"/>
</dbReference>
<reference evidence="1" key="1">
    <citation type="journal article" date="2020" name="J. ISSAAS">
        <title>Lactobacilli and other gastrointestinal microbiota of Peromyscus leucopus, reservoir host for agents of Lyme disease and other zoonoses in North America.</title>
        <authorList>
            <person name="Milovic A."/>
            <person name="Bassam K."/>
            <person name="Shao H."/>
            <person name="Chatzistamou I."/>
            <person name="Tufts D.M."/>
            <person name="Diuk-Wasser M."/>
            <person name="Barbour A.G."/>
        </authorList>
    </citation>
    <scope>NUCLEOTIDE SEQUENCE</scope>
    <source>
        <strain evidence="1">LL30</strain>
    </source>
</reference>
<proteinExistence type="predicted"/>
<gene>
    <name evidence="1" type="ORF">Elusimicrob2101_1570</name>
</gene>
<name>A0A650EPQ5_9BACT</name>
<evidence type="ECO:0000313" key="1">
    <source>
        <dbReference type="EMBL" id="QGT50894.1"/>
    </source>
</evidence>
<dbReference type="InterPro" id="IPR014127">
    <property type="entry name" value="CHP02757"/>
</dbReference>
<dbReference type="Pfam" id="PF09674">
    <property type="entry name" value="DUF2400"/>
    <property type="match status" value="1"/>
</dbReference>
<dbReference type="GO" id="GO:0006281">
    <property type="term" value="P:DNA repair"/>
    <property type="evidence" value="ECO:0007669"/>
    <property type="project" value="InterPro"/>
</dbReference>
<dbReference type="EMBL" id="MN577572">
    <property type="protein sequence ID" value="QGT50894.1"/>
    <property type="molecule type" value="Genomic_DNA"/>
</dbReference>
<dbReference type="NCBIfam" id="TIGR02757">
    <property type="entry name" value="TIGR02757 family protein"/>
    <property type="match status" value="1"/>
</dbReference>
<dbReference type="InterPro" id="IPR011257">
    <property type="entry name" value="DNA_glycosylase"/>
</dbReference>
<sequence length="259" mass="29738">MKKTALFLERIYALYTRPELISPDPLEFLSRYTNPADRELAALLAACFAYGNVKQIIKNINGIFAKMPRGPHAFITQTPHAKIKKIFVGFRYRFTGEEELCALLAALRRVIKEHGSLENCFLCYYKEENETVLPALRAFARELREGADLHSLIPDPDKNSALKRLNLFLRWMVRQDAVDPGGWTRVSPAKLIVPVDVHMHRIARKLGLTKRNAADITTALEISRAFKKCCPHDPIKYDFCLTRFGIRDDMNYKNLDDLK</sequence>